<dbReference type="InterPro" id="IPR001736">
    <property type="entry name" value="PLipase_D/transphosphatidylase"/>
</dbReference>
<dbReference type="EMBL" id="CP054537">
    <property type="protein sequence ID" value="QSL65491.1"/>
    <property type="molecule type" value="Genomic_DNA"/>
</dbReference>
<dbReference type="GO" id="GO:0005634">
    <property type="term" value="C:nucleus"/>
    <property type="evidence" value="ECO:0007669"/>
    <property type="project" value="InterPro"/>
</dbReference>
<evidence type="ECO:0000259" key="3">
    <source>
        <dbReference type="PROSITE" id="PS50035"/>
    </source>
</evidence>
<dbReference type="GO" id="GO:0017005">
    <property type="term" value="F:3'-tyrosyl-DNA phosphodiesterase activity"/>
    <property type="evidence" value="ECO:0007669"/>
    <property type="project" value="TreeGrafter"/>
</dbReference>
<dbReference type="PANTHER" id="PTHR12415:SF4">
    <property type="entry name" value="TYROSYL-DNA PHOSPHODIESTERASE DOMAIN-CONTAINING PROTEIN"/>
    <property type="match status" value="1"/>
</dbReference>
<organism evidence="4 5">
    <name type="scientific">Pneumocystis wakefieldiae</name>
    <dbReference type="NCBI Taxonomy" id="38082"/>
    <lineage>
        <taxon>Eukaryota</taxon>
        <taxon>Fungi</taxon>
        <taxon>Dikarya</taxon>
        <taxon>Ascomycota</taxon>
        <taxon>Taphrinomycotina</taxon>
        <taxon>Pneumocystomycetes</taxon>
        <taxon>Pneumocystaceae</taxon>
        <taxon>Pneumocystis</taxon>
    </lineage>
</organism>
<dbReference type="OrthoDB" id="47785at2759"/>
<name>A0A899FUM9_9ASCO</name>
<evidence type="ECO:0000313" key="4">
    <source>
        <dbReference type="EMBL" id="QSL65491.1"/>
    </source>
</evidence>
<feature type="domain" description="PLD phosphodiesterase" evidence="3">
    <location>
        <begin position="466"/>
        <end position="498"/>
    </location>
</feature>
<evidence type="ECO:0000313" key="5">
    <source>
        <dbReference type="Proteomes" id="UP000663699"/>
    </source>
</evidence>
<dbReference type="InterPro" id="IPR010347">
    <property type="entry name" value="Tdp1"/>
</dbReference>
<feature type="active site" description="Proton donor/acceptor" evidence="1">
    <location>
        <position position="472"/>
    </location>
</feature>
<dbReference type="GO" id="GO:0006281">
    <property type="term" value="P:DNA repair"/>
    <property type="evidence" value="ECO:0007669"/>
    <property type="project" value="InterPro"/>
</dbReference>
<dbReference type="GO" id="GO:0003697">
    <property type="term" value="F:single-stranded DNA binding"/>
    <property type="evidence" value="ECO:0007669"/>
    <property type="project" value="TreeGrafter"/>
</dbReference>
<dbReference type="AlphaFoldDB" id="A0A899FUM9"/>
<dbReference type="GO" id="GO:0003690">
    <property type="term" value="F:double-stranded DNA binding"/>
    <property type="evidence" value="ECO:0007669"/>
    <property type="project" value="TreeGrafter"/>
</dbReference>
<dbReference type="Pfam" id="PF06087">
    <property type="entry name" value="Tyr-DNA_phospho"/>
    <property type="match status" value="1"/>
</dbReference>
<reference evidence="4" key="1">
    <citation type="submission" date="2020-06" db="EMBL/GenBank/DDBJ databases">
        <title>Genomes of multiple members of Pneumocystis genus reveal paths to human pathogen Pneumocystis jirovecii.</title>
        <authorList>
            <person name="Cisse O.H."/>
            <person name="Ma L."/>
            <person name="Dekker J."/>
            <person name="Khil P."/>
            <person name="Jo J."/>
            <person name="Brenchley J."/>
            <person name="Blair R."/>
            <person name="Pahar B."/>
            <person name="Chabe M."/>
            <person name="Van Rompay K.A."/>
            <person name="Keesler R."/>
            <person name="Sukura A."/>
            <person name="Hirsch V."/>
            <person name="Kutty G."/>
            <person name="Liu Y."/>
            <person name="Peng L."/>
            <person name="Chen J."/>
            <person name="Song J."/>
            <person name="Weissenbacher-Lang C."/>
            <person name="Xu J."/>
            <person name="Upham N.S."/>
            <person name="Stajich J.E."/>
            <person name="Cuomo C.A."/>
            <person name="Cushion M.T."/>
            <person name="Kovacs J.A."/>
        </authorList>
    </citation>
    <scope>NUCLEOTIDE SEQUENCE</scope>
    <source>
        <strain evidence="4">2A</strain>
    </source>
</reference>
<dbReference type="Gene3D" id="3.30.870.10">
    <property type="entry name" value="Endonuclease Chain A"/>
    <property type="match status" value="3"/>
</dbReference>
<dbReference type="Proteomes" id="UP000663699">
    <property type="component" value="Chromosome 6"/>
</dbReference>
<proteinExistence type="predicted"/>
<evidence type="ECO:0000256" key="2">
    <source>
        <dbReference type="PIRSR" id="PIRSR610347-3"/>
    </source>
</evidence>
<evidence type="ECO:0000256" key="1">
    <source>
        <dbReference type="PIRSR" id="PIRSR610347-1"/>
    </source>
</evidence>
<sequence>MCKSYFILDIFFFKKAYYCSSKHLMLYTITTIYINNISLKIKLSILIQISMVGSKATWTLLFTFNDKRWSFQDKFLNINDGCHRNERIIENLRMISENFKKDCYYEEDASKKALTDDISSKKLCRSASSEEDITNEQVTESNNHFSKKLCLENSSIAEKSSEETKELANVQNIPFPNGTVKITAVKGYKRTEHDITIEEVFQKESLKAAVLSAFVVDPLWVLTKIQLLSTIVIFVHQAKSDQEKEAINKLYLHIPNLLFYTTYLRVVIPSANLVDYDWGETGSMYIQDFPRRISVFEGFSTDFERDLFHYCKVKDYPQHVLEKMKNYDFSSSKNLQFIHSVPSKAQKNSDSKDTGYISLAKAIQQLGKRYEDDIKIDVMTSSLGLLNSTFLSNMYLALKGCQVVASRNTDIQAWKTSIKIHFPSMNTVLFSNGGKESAGTICFQKRFWEHVKFPKSILYDSTAVHAGCLMHHKIILVRDQTSTSDFFYIGSANFSSSAWGILTQLNSKKPIILCRNWECGVVLPLNDHYSCIIGAILSETSSLPNLTPWTSDV</sequence>
<dbReference type="SUPFAM" id="SSF56024">
    <property type="entry name" value="Phospholipase D/nuclease"/>
    <property type="match status" value="2"/>
</dbReference>
<dbReference type="PANTHER" id="PTHR12415">
    <property type="entry name" value="TYROSYL-DNA PHOSPHODIESTERASE 1"/>
    <property type="match status" value="1"/>
</dbReference>
<feature type="site" description="Interaction with DNA" evidence="2">
    <location>
        <position position="495"/>
    </location>
</feature>
<dbReference type="CDD" id="cd09122">
    <property type="entry name" value="PLDc_Tdp1_1"/>
    <property type="match status" value="1"/>
</dbReference>
<keyword evidence="5" id="KW-1185">Reference proteome</keyword>
<protein>
    <recommendedName>
        <fullName evidence="3">PLD phosphodiesterase domain-containing protein</fullName>
    </recommendedName>
</protein>
<gene>
    <name evidence="4" type="ORF">MERGE_002803</name>
</gene>
<dbReference type="PROSITE" id="PS50035">
    <property type="entry name" value="PLD"/>
    <property type="match status" value="1"/>
</dbReference>
<accession>A0A899FUM9</accession>